<keyword evidence="15" id="KW-0732">Signal</keyword>
<proteinExistence type="inferred from homology"/>
<accession>A0A4R1NN27</accession>
<gene>
    <name evidence="16" type="ORF">EZJ58_5797</name>
</gene>
<dbReference type="PANTHER" id="PTHR39083">
    <property type="entry name" value="CYCLIC DI-GMP-BINDING PROTEIN"/>
    <property type="match status" value="1"/>
</dbReference>
<feature type="signal peptide" evidence="15">
    <location>
        <begin position="1"/>
        <end position="23"/>
    </location>
</feature>
<dbReference type="PRINTS" id="PR01440">
    <property type="entry name" value="CELLSNTHASEB"/>
</dbReference>
<evidence type="ECO:0000256" key="11">
    <source>
        <dbReference type="ARBA" id="ARBA00022916"/>
    </source>
</evidence>
<reference evidence="16 17" key="1">
    <citation type="submission" date="2019-02" db="EMBL/GenBank/DDBJ databases">
        <title>Investigation of anaerobic lignin degradation for improved lignocellulosic biofuels.</title>
        <authorList>
            <person name="Deangelis K."/>
        </authorList>
    </citation>
    <scope>NUCLEOTIDE SEQUENCE [LARGE SCALE GENOMIC DNA]</scope>
    <source>
        <strain evidence="16 17">159R</strain>
    </source>
</reference>
<evidence type="ECO:0000256" key="4">
    <source>
        <dbReference type="ARBA" id="ARBA00010714"/>
    </source>
</evidence>
<evidence type="ECO:0000256" key="8">
    <source>
        <dbReference type="ARBA" id="ARBA00022519"/>
    </source>
</evidence>
<evidence type="ECO:0000256" key="14">
    <source>
        <dbReference type="ARBA" id="ARBA00033444"/>
    </source>
</evidence>
<keyword evidence="7 15" id="KW-1003">Cell membrane</keyword>
<evidence type="ECO:0000256" key="15">
    <source>
        <dbReference type="RuleBase" id="RU365021"/>
    </source>
</evidence>
<evidence type="ECO:0000256" key="7">
    <source>
        <dbReference type="ARBA" id="ARBA00022475"/>
    </source>
</evidence>
<comment type="similarity">
    <text evidence="4 15">Belongs to the AcsB/BcsB family.</text>
</comment>
<dbReference type="NCBIfam" id="NF008323">
    <property type="entry name" value="PRK11114.1-1"/>
    <property type="match status" value="1"/>
</dbReference>
<protein>
    <recommendedName>
        <fullName evidence="6 15">Cyclic di-GMP-binding protein</fullName>
    </recommendedName>
    <alternativeName>
        <fullName evidence="14 15">Cellulose synthase regulatory subunit</fullName>
    </alternativeName>
</protein>
<dbReference type="GO" id="GO:0006011">
    <property type="term" value="P:UDP-alpha-D-glucose metabolic process"/>
    <property type="evidence" value="ECO:0007669"/>
    <property type="project" value="InterPro"/>
</dbReference>
<dbReference type="NCBIfam" id="NF008325">
    <property type="entry name" value="PRK11114.1-3"/>
    <property type="match status" value="1"/>
</dbReference>
<dbReference type="Pfam" id="PF03170">
    <property type="entry name" value="BcsB"/>
    <property type="match status" value="1"/>
</dbReference>
<evidence type="ECO:0000256" key="10">
    <source>
        <dbReference type="ARBA" id="ARBA00022692"/>
    </source>
</evidence>
<keyword evidence="8 15" id="KW-0997">Cell inner membrane</keyword>
<evidence type="ECO:0000256" key="1">
    <source>
        <dbReference type="ARBA" id="ARBA00002057"/>
    </source>
</evidence>
<evidence type="ECO:0000256" key="5">
    <source>
        <dbReference type="ARBA" id="ARBA00011437"/>
    </source>
</evidence>
<evidence type="ECO:0000256" key="2">
    <source>
        <dbReference type="ARBA" id="ARBA00004377"/>
    </source>
</evidence>
<keyword evidence="12 15" id="KW-1133">Transmembrane helix</keyword>
<dbReference type="InterPro" id="IPR003920">
    <property type="entry name" value="Cell_synth_B"/>
</dbReference>
<keyword evidence="11 15" id="KW-0135">Cellulose biosynthesis</keyword>
<keyword evidence="13 15" id="KW-0472">Membrane</keyword>
<name>A0A4R1NN27_9GAMM</name>
<evidence type="ECO:0000313" key="16">
    <source>
        <dbReference type="EMBL" id="TCL07471.1"/>
    </source>
</evidence>
<comment type="subunit">
    <text evidence="5 15">Tightly associated with the cellulose synthase catalytic subunit.</text>
</comment>
<dbReference type="Gene3D" id="2.60.120.260">
    <property type="entry name" value="Galactose-binding domain-like"/>
    <property type="match status" value="2"/>
</dbReference>
<organism evidence="16 17">
    <name type="scientific">Sodalis ligni</name>
    <dbReference type="NCBI Taxonomy" id="2697027"/>
    <lineage>
        <taxon>Bacteria</taxon>
        <taxon>Pseudomonadati</taxon>
        <taxon>Pseudomonadota</taxon>
        <taxon>Gammaproteobacteria</taxon>
        <taxon>Enterobacterales</taxon>
        <taxon>Bruguierivoracaceae</taxon>
        <taxon>Sodalis</taxon>
    </lineage>
</organism>
<dbReference type="UniPathway" id="UPA00694"/>
<comment type="caution">
    <text evidence="16">The sequence shown here is derived from an EMBL/GenBank/DDBJ whole genome shotgun (WGS) entry which is preliminary data.</text>
</comment>
<evidence type="ECO:0000256" key="12">
    <source>
        <dbReference type="ARBA" id="ARBA00022989"/>
    </source>
</evidence>
<dbReference type="InterPro" id="IPR018513">
    <property type="entry name" value="Cell_synthase_bac"/>
</dbReference>
<keyword evidence="10 15" id="KW-0812">Transmembrane</keyword>
<keyword evidence="17" id="KW-1185">Reference proteome</keyword>
<feature type="transmembrane region" description="Helical" evidence="15">
    <location>
        <begin position="722"/>
        <end position="740"/>
    </location>
</feature>
<evidence type="ECO:0000256" key="6">
    <source>
        <dbReference type="ARBA" id="ARBA00021844"/>
    </source>
</evidence>
<evidence type="ECO:0000256" key="3">
    <source>
        <dbReference type="ARBA" id="ARBA00005186"/>
    </source>
</evidence>
<dbReference type="OrthoDB" id="9806702at2"/>
<dbReference type="Proteomes" id="UP000294555">
    <property type="component" value="Unassembled WGS sequence"/>
</dbReference>
<evidence type="ECO:0000256" key="9">
    <source>
        <dbReference type="ARBA" id="ARBA00022636"/>
    </source>
</evidence>
<evidence type="ECO:0000256" key="13">
    <source>
        <dbReference type="ARBA" id="ARBA00023136"/>
    </source>
</evidence>
<dbReference type="RefSeq" id="WP_132927652.1">
    <property type="nucleotide sequence ID" value="NZ_SJOI01000001.1"/>
</dbReference>
<sequence>MMKNLTCLTLLVFALGTAYGAHGMDNLTPSPEAAAPVRPVALPQAPARDVQLRFANVAPPPGAFVLRGISPEGQIEFGVRSDEVVSKAQLDLEFTPSPSLIPIESHLKVYLNDQLAGIVTITKDQLGKSNRVLMDIDPLYISDFNRLRLEFIGHYQDICENPANSTLWLDIGKTSSLNLHYQRLPLQNELSHFPEPFFDARDSRPLVLPMVFAASPDAEQQRAAAILASWFGGRAQWRGQTFPVLFNQLPGSHGIIFATNARRPDFLHDHAAVDGPTVEMIAHPADPYVKLLLIMGRDDKDLVRAVQGITQGNILFRGPRVTVDQVSQIAPRQPYDAPNWVRTDRPMTLGELKQYPEQLAASGIQPAPIPLTINLPPDLFLIHSSGIDMRLKYRYTAPQRENDSRLNISLNNQFVQAYTLVPDRHQDSAILHLQMLQGLFDSSKALTIPALKLGANNQFKFDFDYTTLLASGTVGRCDTYTTAVNHVVIDDSSTLDFSGYRHFMPMPDLRAFASAGFPFSRMADLSETLVLVNRQPEPVQVTTLLNALGEIGALTGYPALGLRLSDDWSQAKNLDSDILMVGTIPPSLRDDRKMSMLVDATQSWVEQPNRQVPLPDMALPVSDAAPDSQTTVSARGPLAAIIGVQSPSHAQRSIVALLADSRQGFDLLNQALADSGKRAAMFGSVAIIRDSGVNSLRVGDIYYVGHLPWWERIWNALATHPVLMAIIAMLSVVLVALLLWRGLLTLTRRRLSPDDRE</sequence>
<feature type="chain" id="PRO_5021035600" description="Cyclic di-GMP-binding protein" evidence="15">
    <location>
        <begin position="24"/>
        <end position="757"/>
    </location>
</feature>
<evidence type="ECO:0000313" key="17">
    <source>
        <dbReference type="Proteomes" id="UP000294555"/>
    </source>
</evidence>
<keyword evidence="9 15" id="KW-0973">c-di-GMP</keyword>
<dbReference type="EMBL" id="SJOI01000001">
    <property type="protein sequence ID" value="TCL07471.1"/>
    <property type="molecule type" value="Genomic_DNA"/>
</dbReference>
<comment type="pathway">
    <text evidence="3 15">Glycan metabolism; bacterial cellulose biosynthesis.</text>
</comment>
<dbReference type="GO" id="GO:0030244">
    <property type="term" value="P:cellulose biosynthetic process"/>
    <property type="evidence" value="ECO:0007669"/>
    <property type="project" value="UniProtKB-KW"/>
</dbReference>
<dbReference type="GO" id="GO:0005886">
    <property type="term" value="C:plasma membrane"/>
    <property type="evidence" value="ECO:0007669"/>
    <property type="project" value="UniProtKB-SubCell"/>
</dbReference>
<dbReference type="AlphaFoldDB" id="A0A4R1NN27"/>
<comment type="subcellular location">
    <subcellularLocation>
        <location evidence="2">Cell inner membrane</location>
        <topology evidence="2">Single-pass membrane protein</topology>
    </subcellularLocation>
</comment>
<comment type="function">
    <text evidence="1 15">Binds the cellulose synthase activator, bis-(3'-5') cyclic diguanylic acid (c-di-GMP).</text>
</comment>
<dbReference type="PANTHER" id="PTHR39083:SF1">
    <property type="entry name" value="CYCLIC DI-GMP-BINDING PROTEIN"/>
    <property type="match status" value="1"/>
</dbReference>